<dbReference type="AlphaFoldDB" id="A0A553MMK3"/>
<dbReference type="EMBL" id="SRMA01027345">
    <property type="protein sequence ID" value="TRY54400.1"/>
    <property type="molecule type" value="Genomic_DNA"/>
</dbReference>
<evidence type="ECO:0000259" key="3">
    <source>
        <dbReference type="SMART" id="SM00043"/>
    </source>
</evidence>
<dbReference type="STRING" id="623744.A0A553MMK3"/>
<dbReference type="PANTHER" id="PTHR46186:SF13">
    <property type="entry name" value="SI:BUSM1-57F23.1"/>
    <property type="match status" value="1"/>
</dbReference>
<feature type="signal peptide" evidence="2">
    <location>
        <begin position="1"/>
        <end position="20"/>
    </location>
</feature>
<reference evidence="4 5" key="1">
    <citation type="journal article" date="2019" name="Sci. Data">
        <title>Hybrid genome assembly and annotation of Danionella translucida.</title>
        <authorList>
            <person name="Kadobianskyi M."/>
            <person name="Schulze L."/>
            <person name="Schuelke M."/>
            <person name="Judkewitz B."/>
        </authorList>
    </citation>
    <scope>NUCLEOTIDE SEQUENCE [LARGE SCALE GENOMIC DNA]</scope>
    <source>
        <strain evidence="4 5">Bolton</strain>
    </source>
</reference>
<keyword evidence="5" id="KW-1185">Reference proteome</keyword>
<comment type="similarity">
    <text evidence="1">Belongs to the cystatin family.</text>
</comment>
<dbReference type="CDD" id="cd00042">
    <property type="entry name" value="CY"/>
    <property type="match status" value="1"/>
</dbReference>
<dbReference type="InterPro" id="IPR000010">
    <property type="entry name" value="Cystatin_dom"/>
</dbReference>
<organism evidence="4 5">
    <name type="scientific">Danionella cerebrum</name>
    <dbReference type="NCBI Taxonomy" id="2873325"/>
    <lineage>
        <taxon>Eukaryota</taxon>
        <taxon>Metazoa</taxon>
        <taxon>Chordata</taxon>
        <taxon>Craniata</taxon>
        <taxon>Vertebrata</taxon>
        <taxon>Euteleostomi</taxon>
        <taxon>Actinopterygii</taxon>
        <taxon>Neopterygii</taxon>
        <taxon>Teleostei</taxon>
        <taxon>Ostariophysi</taxon>
        <taxon>Cypriniformes</taxon>
        <taxon>Danionidae</taxon>
        <taxon>Danioninae</taxon>
        <taxon>Danionella</taxon>
    </lineage>
</organism>
<dbReference type="GO" id="GO:0005737">
    <property type="term" value="C:cytoplasm"/>
    <property type="evidence" value="ECO:0007669"/>
    <property type="project" value="TreeGrafter"/>
</dbReference>
<protein>
    <recommendedName>
        <fullName evidence="3">Cystatin domain-containing protein</fullName>
    </recommendedName>
</protein>
<name>A0A553MMK3_9TELE</name>
<accession>A0A553MMK3</accession>
<dbReference type="SMART" id="SM00043">
    <property type="entry name" value="CY"/>
    <property type="match status" value="1"/>
</dbReference>
<dbReference type="Gene3D" id="3.10.450.10">
    <property type="match status" value="1"/>
</dbReference>
<dbReference type="PANTHER" id="PTHR46186">
    <property type="entry name" value="CYSTATIN"/>
    <property type="match status" value="1"/>
</dbReference>
<evidence type="ECO:0000313" key="4">
    <source>
        <dbReference type="EMBL" id="TRY54400.1"/>
    </source>
</evidence>
<dbReference type="GO" id="GO:0004869">
    <property type="term" value="F:cysteine-type endopeptidase inhibitor activity"/>
    <property type="evidence" value="ECO:0007669"/>
    <property type="project" value="InterPro"/>
</dbReference>
<evidence type="ECO:0000256" key="1">
    <source>
        <dbReference type="ARBA" id="ARBA00009403"/>
    </source>
</evidence>
<feature type="domain" description="Cystatin" evidence="3">
    <location>
        <begin position="35"/>
        <end position="141"/>
    </location>
</feature>
<keyword evidence="2" id="KW-0732">Signal</keyword>
<comment type="caution">
    <text evidence="4">The sequence shown here is derived from an EMBL/GenBank/DDBJ whole genome shotgun (WGS) entry which is preliminary data.</text>
</comment>
<dbReference type="Pfam" id="PF00031">
    <property type="entry name" value="Cystatin"/>
    <property type="match status" value="1"/>
</dbReference>
<feature type="chain" id="PRO_5021698273" description="Cystatin domain-containing protein" evidence="2">
    <location>
        <begin position="21"/>
        <end position="144"/>
    </location>
</feature>
<dbReference type="GO" id="GO:0005615">
    <property type="term" value="C:extracellular space"/>
    <property type="evidence" value="ECO:0007669"/>
    <property type="project" value="TreeGrafter"/>
</dbReference>
<gene>
    <name evidence="4" type="ORF">DNTS_023680</name>
</gene>
<dbReference type="InterPro" id="IPR046350">
    <property type="entry name" value="Cystatin_sf"/>
</dbReference>
<dbReference type="GO" id="GO:0031982">
    <property type="term" value="C:vesicle"/>
    <property type="evidence" value="ECO:0007669"/>
    <property type="project" value="TreeGrafter"/>
</dbReference>
<evidence type="ECO:0000256" key="2">
    <source>
        <dbReference type="SAM" id="SignalP"/>
    </source>
</evidence>
<dbReference type="SUPFAM" id="SSF54403">
    <property type="entry name" value="Cystatin/monellin"/>
    <property type="match status" value="1"/>
</dbReference>
<proteinExistence type="inferred from homology"/>
<sequence>MDKYFLLLLSFLSVLHLSTADQPLEETVVVARKVEMLGGWTNANPEREDIQEAAKEAVEHFNSKSRAKKYFKLIDITSARTQITNKINYKIEAIIGKTKCRKSKDANMDACLLAKKQLACKFDVTLDPVKDDHKVQQISCKKFS</sequence>
<dbReference type="OrthoDB" id="8886803at2759"/>
<evidence type="ECO:0000313" key="5">
    <source>
        <dbReference type="Proteomes" id="UP000316079"/>
    </source>
</evidence>
<dbReference type="Proteomes" id="UP000316079">
    <property type="component" value="Unassembled WGS sequence"/>
</dbReference>